<evidence type="ECO:0000256" key="1">
    <source>
        <dbReference type="SAM" id="MobiDB-lite"/>
    </source>
</evidence>
<name>A0A1C3RFV1_9PROT</name>
<proteinExistence type="predicted"/>
<organism evidence="2 3">
    <name type="scientific">Candidatus Terasakiella magnetica</name>
    <dbReference type="NCBI Taxonomy" id="1867952"/>
    <lineage>
        <taxon>Bacteria</taxon>
        <taxon>Pseudomonadati</taxon>
        <taxon>Pseudomonadota</taxon>
        <taxon>Alphaproteobacteria</taxon>
        <taxon>Rhodospirillales</taxon>
        <taxon>Terasakiellaceae</taxon>
        <taxon>Terasakiella</taxon>
    </lineage>
</organism>
<gene>
    <name evidence="2" type="ORF">MTBPR1_190009</name>
</gene>
<accession>A0A1C3RFV1</accession>
<reference evidence="2 3" key="1">
    <citation type="submission" date="2016-07" db="EMBL/GenBank/DDBJ databases">
        <authorList>
            <person name="Lefevre C.T."/>
        </authorList>
    </citation>
    <scope>NUCLEOTIDE SEQUENCE [LARGE SCALE GENOMIC DNA]</scope>
    <source>
        <strain evidence="2">PR1</strain>
    </source>
</reference>
<dbReference type="RefSeq" id="WP_069186816.1">
    <property type="nucleotide sequence ID" value="NZ_FLYE01000011.1"/>
</dbReference>
<dbReference type="OrthoDB" id="9786548at2"/>
<evidence type="ECO:0000313" key="2">
    <source>
        <dbReference type="EMBL" id="SCA56131.1"/>
    </source>
</evidence>
<sequence>MFHVINILRKSGLSELHAFAEKQKASAFWTGTITEAEKQHPYQDHVEKLRLFICDEEEESLALKAVEEDQVTVKKEYILTNHPRLQDIAQPSSKNPPIDWNTISGAEAEIARMGDSYQEWAKADLKRLQDRINIIKETNSFDLSDLDVMTEASYSIKSLGGSFDYHILTFLGDRLVTYLDTAKSKEGKLGKREIHVISAYVSAIKIVLLKQIKGDGGPMGQKLLENLKTVISGPRKETPTSLPKDTIKEEAPLAKTETQDSNAASQEELAKMFQKT</sequence>
<dbReference type="STRING" id="1867952.MTBPR1_190009"/>
<feature type="region of interest" description="Disordered" evidence="1">
    <location>
        <begin position="234"/>
        <end position="276"/>
    </location>
</feature>
<dbReference type="EMBL" id="FLYE01000011">
    <property type="protein sequence ID" value="SCA56131.1"/>
    <property type="molecule type" value="Genomic_DNA"/>
</dbReference>
<keyword evidence="3" id="KW-1185">Reference proteome</keyword>
<dbReference type="Proteomes" id="UP000231658">
    <property type="component" value="Unassembled WGS sequence"/>
</dbReference>
<dbReference type="AlphaFoldDB" id="A0A1C3RFV1"/>
<evidence type="ECO:0000313" key="3">
    <source>
        <dbReference type="Proteomes" id="UP000231658"/>
    </source>
</evidence>
<protein>
    <submittedName>
        <fullName evidence="2">Uncharacterized protein</fullName>
    </submittedName>
</protein>